<reference evidence="1 2" key="1">
    <citation type="journal article" date="2019" name="New Phytol.">
        <title>Comparative genomics reveals unique wood-decay strategies and fruiting body development in the Schizophyllaceae.</title>
        <authorList>
            <person name="Almasi E."/>
            <person name="Sahu N."/>
            <person name="Krizsan K."/>
            <person name="Balint B."/>
            <person name="Kovacs G.M."/>
            <person name="Kiss B."/>
            <person name="Cseklye J."/>
            <person name="Drula E."/>
            <person name="Henrissat B."/>
            <person name="Nagy I."/>
            <person name="Chovatia M."/>
            <person name="Adam C."/>
            <person name="LaButti K."/>
            <person name="Lipzen A."/>
            <person name="Riley R."/>
            <person name="Grigoriev I.V."/>
            <person name="Nagy L.G."/>
        </authorList>
    </citation>
    <scope>NUCLEOTIDE SEQUENCE [LARGE SCALE GENOMIC DNA]</scope>
    <source>
        <strain evidence="1 2">NL-1724</strain>
    </source>
</reference>
<organism evidence="1 2">
    <name type="scientific">Schizophyllum amplum</name>
    <dbReference type="NCBI Taxonomy" id="97359"/>
    <lineage>
        <taxon>Eukaryota</taxon>
        <taxon>Fungi</taxon>
        <taxon>Dikarya</taxon>
        <taxon>Basidiomycota</taxon>
        <taxon>Agaricomycotina</taxon>
        <taxon>Agaricomycetes</taxon>
        <taxon>Agaricomycetidae</taxon>
        <taxon>Agaricales</taxon>
        <taxon>Schizophyllaceae</taxon>
        <taxon>Schizophyllum</taxon>
    </lineage>
</organism>
<gene>
    <name evidence="1" type="ORF">BD626DRAFT_411139</name>
</gene>
<comment type="caution">
    <text evidence="1">The sequence shown here is derived from an EMBL/GenBank/DDBJ whole genome shotgun (WGS) entry which is preliminary data.</text>
</comment>
<name>A0A550BZI5_9AGAR</name>
<dbReference type="OrthoDB" id="3199698at2759"/>
<sequence length="670" mass="75657">MSNGLVHNTARRAHKGVVTLIGFLAIPKSASPSSSSYLSHSCLLADQEHQDSATFRSFRRKLFHGSLSHILSSLKPGMQKPELILYGDGHYRKTVYALGPYIADYPEQVLLACVVQGWCPRCTASPDDLRRSPEHTDALLKALDRKKLWDDYGIIHDCKVLLMITMQPFTHDFPPSNIHELLSPDLLHQIIKGSFKDHLVAWLCDYIKLTHAKDVAERILADIDRRIAATPYFPGLRRFPQGRGFKQWTGDDSKALMKVYLPAIVGYVPPQMVRALSAFLDFCYLVCRNSIDEDALSAIEDALSRYHQEREIFRQEGLRDDFALPQQHSMTHYASCIREFGAPNGLCSLITESKHIKAVKEPWRRSSRHQALAQMLVINKRLDKLAACREDFKARGMLSAPLLGWCDASDPGSRRLRVERMEEEEDQGGDDRRDVMGEVILAATRIQGLGPRDVQSLAYHFNIPTLPDLIRRFLYEQDHPKSSIPLLDIPLNDCPPFTGRLHVVGSAITTFYAPSDQCGVGGMHHERIRSTHSWRGGPARRDCIFVSRDNVQAAGFRGMHAARVLLFFQFRSEHDAGYVYPCALVTWFSVLDDTPCKETGMWLVEPDLDAAGNRVMSVIHVDAILRGAHLIGAAGDDKIPLNFSYTRSLDSFRAFYINKYADHHSHEIAF</sequence>
<dbReference type="InterPro" id="IPR041078">
    <property type="entry name" value="Plavaka"/>
</dbReference>
<evidence type="ECO:0000313" key="2">
    <source>
        <dbReference type="Proteomes" id="UP000320762"/>
    </source>
</evidence>
<accession>A0A550BZI5</accession>
<dbReference type="AlphaFoldDB" id="A0A550BZI5"/>
<proteinExistence type="predicted"/>
<evidence type="ECO:0000313" key="1">
    <source>
        <dbReference type="EMBL" id="TRM57965.1"/>
    </source>
</evidence>
<dbReference type="Pfam" id="PF18759">
    <property type="entry name" value="Plavaka"/>
    <property type="match status" value="1"/>
</dbReference>
<dbReference type="Proteomes" id="UP000320762">
    <property type="component" value="Unassembled WGS sequence"/>
</dbReference>
<protein>
    <submittedName>
        <fullName evidence="1">Uncharacterized protein</fullName>
    </submittedName>
</protein>
<keyword evidence="2" id="KW-1185">Reference proteome</keyword>
<dbReference type="EMBL" id="VDMD01000040">
    <property type="protein sequence ID" value="TRM57965.1"/>
    <property type="molecule type" value="Genomic_DNA"/>
</dbReference>